<keyword evidence="7" id="KW-1185">Reference proteome</keyword>
<dbReference type="Pfam" id="PF00884">
    <property type="entry name" value="Sulfatase"/>
    <property type="match status" value="1"/>
</dbReference>
<keyword evidence="3" id="KW-0378">Hydrolase</keyword>
<gene>
    <name evidence="6" type="ORF">L6773_11935</name>
</gene>
<evidence type="ECO:0000313" key="6">
    <source>
        <dbReference type="EMBL" id="MCG2589279.1"/>
    </source>
</evidence>
<dbReference type="PANTHER" id="PTHR42693:SF53">
    <property type="entry name" value="ENDO-4-O-SULFATASE"/>
    <property type="match status" value="1"/>
</dbReference>
<dbReference type="PANTHER" id="PTHR42693">
    <property type="entry name" value="ARYLSULFATASE FAMILY MEMBER"/>
    <property type="match status" value="1"/>
</dbReference>
<dbReference type="Proteomes" id="UP001165366">
    <property type="component" value="Unassembled WGS sequence"/>
</dbReference>
<organism evidence="6 7">
    <name type="scientific">Rhodohalobacter sulfatireducens</name>
    <dbReference type="NCBI Taxonomy" id="2911366"/>
    <lineage>
        <taxon>Bacteria</taxon>
        <taxon>Pseudomonadati</taxon>
        <taxon>Balneolota</taxon>
        <taxon>Balneolia</taxon>
        <taxon>Balneolales</taxon>
        <taxon>Balneolaceae</taxon>
        <taxon>Rhodohalobacter</taxon>
    </lineage>
</organism>
<evidence type="ECO:0000256" key="1">
    <source>
        <dbReference type="ARBA" id="ARBA00008779"/>
    </source>
</evidence>
<name>A0ABS9KEK9_9BACT</name>
<feature type="domain" description="Sulfatase N-terminal" evidence="5">
    <location>
        <begin position="39"/>
        <end position="362"/>
    </location>
</feature>
<evidence type="ECO:0000256" key="4">
    <source>
        <dbReference type="ARBA" id="ARBA00022837"/>
    </source>
</evidence>
<dbReference type="RefSeq" id="WP_237854642.1">
    <property type="nucleotide sequence ID" value="NZ_JAKLWS010000014.1"/>
</dbReference>
<comment type="caution">
    <text evidence="6">The sequence shown here is derived from an EMBL/GenBank/DDBJ whole genome shotgun (WGS) entry which is preliminary data.</text>
</comment>
<accession>A0ABS9KEK9</accession>
<sequence length="462" mass="53165">MNTLLNLLFNRLRFIIAFLIAFGFNVKVDTNLQVEDDQPNIVVIIADDLGWNDIGYNNEKIQTPNLDKLANEGIRFNQFYVYSTCSPSRVALQTGQNPARFNVFGPLGSTTEVEPKDMLLTFGLKKAGYNTHLSGKWHIGDEPEHRPLQYGYDSTYGYLRGQIDPYTHRYKYGNYVTWHRNDQFIEEDGHVTKLITDEAIRVIQEHAGKDNAKPFFLHVAHHAPHFPHNSSPKWIEPYEQVFEDPWRQHTAATITQMDYEIGRILDALEATGERQNTLIVFMSDNGGQESWGAPADEYNGRYAPHTTLGDNSPFRGWKTDLYEGGIRVPAFINWVGKIPGGGQVDEPVHVLDLVPTLLSLANSDLISDDRLKGKNLWPFIMGDKLQHELNDRFFYWRQSNTRAIREGDWKLIAQSDSLTDAELFNIKEDPLEHHEIGHKYPEKRDQLLGLIREWEEENILED</sequence>
<dbReference type="InterPro" id="IPR017850">
    <property type="entry name" value="Alkaline_phosphatase_core_sf"/>
</dbReference>
<evidence type="ECO:0000313" key="7">
    <source>
        <dbReference type="Proteomes" id="UP001165366"/>
    </source>
</evidence>
<reference evidence="6" key="2">
    <citation type="submission" date="2024-05" db="EMBL/GenBank/DDBJ databases">
        <title>Rhodohalobacter halophilus gen. nov., sp. nov., a moderately halophilic member of the family Balneolaceae.</title>
        <authorList>
            <person name="Xia J."/>
        </authorList>
    </citation>
    <scope>NUCLEOTIDE SEQUENCE</scope>
    <source>
        <strain evidence="6">WB101</strain>
    </source>
</reference>
<dbReference type="InterPro" id="IPR000917">
    <property type="entry name" value="Sulfatase_N"/>
</dbReference>
<dbReference type="EMBL" id="JAKLWS010000014">
    <property type="protein sequence ID" value="MCG2589279.1"/>
    <property type="molecule type" value="Genomic_DNA"/>
</dbReference>
<evidence type="ECO:0000256" key="3">
    <source>
        <dbReference type="ARBA" id="ARBA00022801"/>
    </source>
</evidence>
<protein>
    <submittedName>
        <fullName evidence="6">Sulfatase-like hydrolase/transferase</fullName>
    </submittedName>
</protein>
<dbReference type="InterPro" id="IPR024607">
    <property type="entry name" value="Sulfatase_CS"/>
</dbReference>
<dbReference type="SUPFAM" id="SSF53649">
    <property type="entry name" value="Alkaline phosphatase-like"/>
    <property type="match status" value="1"/>
</dbReference>
<dbReference type="PROSITE" id="PS00149">
    <property type="entry name" value="SULFATASE_2"/>
    <property type="match status" value="1"/>
</dbReference>
<comment type="similarity">
    <text evidence="1">Belongs to the sulfatase family.</text>
</comment>
<reference evidence="6" key="1">
    <citation type="submission" date="2022-01" db="EMBL/GenBank/DDBJ databases">
        <authorList>
            <person name="Wang Y."/>
        </authorList>
    </citation>
    <scope>NUCLEOTIDE SEQUENCE</scope>
    <source>
        <strain evidence="6">WB101</strain>
    </source>
</reference>
<dbReference type="Gene3D" id="3.40.720.10">
    <property type="entry name" value="Alkaline Phosphatase, subunit A"/>
    <property type="match status" value="1"/>
</dbReference>
<keyword evidence="4" id="KW-0106">Calcium</keyword>
<evidence type="ECO:0000259" key="5">
    <source>
        <dbReference type="Pfam" id="PF00884"/>
    </source>
</evidence>
<evidence type="ECO:0000256" key="2">
    <source>
        <dbReference type="ARBA" id="ARBA00022723"/>
    </source>
</evidence>
<keyword evidence="2" id="KW-0479">Metal-binding</keyword>
<proteinExistence type="inferred from homology"/>
<dbReference type="InterPro" id="IPR050738">
    <property type="entry name" value="Sulfatase"/>
</dbReference>
<dbReference type="Gene3D" id="3.30.1120.10">
    <property type="match status" value="1"/>
</dbReference>